<evidence type="ECO:0000313" key="4">
    <source>
        <dbReference type="Proteomes" id="UP000018144"/>
    </source>
</evidence>
<evidence type="ECO:0000313" key="3">
    <source>
        <dbReference type="EMBL" id="CCX29683.1"/>
    </source>
</evidence>
<evidence type="ECO:0000259" key="2">
    <source>
        <dbReference type="Pfam" id="PF09994"/>
    </source>
</evidence>
<dbReference type="Pfam" id="PF09994">
    <property type="entry name" value="T6SS_Tle1-like_cat"/>
    <property type="match status" value="2"/>
</dbReference>
<dbReference type="PANTHER" id="PTHR33840">
    <property type="match status" value="1"/>
</dbReference>
<feature type="compositionally biased region" description="Polar residues" evidence="1">
    <location>
        <begin position="1"/>
        <end position="13"/>
    </location>
</feature>
<sequence length="384" mass="43664">MSFNTSFPSSSNGVGKRKNGKPPNKLVLCFDGTGNKFTGTSTDTNIVKLYQMCDRDAKGQYHYYQPGIGTYTADESSMSRGVFGSIQRWFSQTIDNAIGTTFTHHVLAGYRFVMRYYKPGDLIYIFGFSRGAFTARFLARMITEIGLLSRGNEEIKQTYLPTFVPAATYIRHAVSIDERRLKFKVALFCQDADDCDHDINSAEQAQDIKEVWFPGNHSDVGGGWATKTKEDIQLSDVALEWMINEINSIPEPQEEKLAFNHRRDEFLKRMHAKRADAIEDSLIHDALSFGKGWNWLGVMFWWLFEILPFFKRMELINHKWANIYWPPNLGSTRDIPDCANLHPSVMERVKHADGGKYRPQNEGFFTALNAFSAQSGRSGPSAEV</sequence>
<dbReference type="Proteomes" id="UP000018144">
    <property type="component" value="Unassembled WGS sequence"/>
</dbReference>
<dbReference type="OMA" id="FAGNHCD"/>
<reference evidence="3 4" key="1">
    <citation type="journal article" date="2013" name="PLoS Genet.">
        <title>The genome and development-dependent transcriptomes of Pyronema confluens: a window into fungal evolution.</title>
        <authorList>
            <person name="Traeger S."/>
            <person name="Altegoer F."/>
            <person name="Freitag M."/>
            <person name="Gabaldon T."/>
            <person name="Kempken F."/>
            <person name="Kumar A."/>
            <person name="Marcet-Houben M."/>
            <person name="Poggeler S."/>
            <person name="Stajich J.E."/>
            <person name="Nowrousian M."/>
        </authorList>
    </citation>
    <scope>NUCLEOTIDE SEQUENCE [LARGE SCALE GENOMIC DNA]</scope>
    <source>
        <strain evidence="4">CBS 100304</strain>
        <tissue evidence="3">Vegetative mycelium</tissue>
    </source>
</reference>
<organism evidence="3 4">
    <name type="scientific">Pyronema omphalodes (strain CBS 100304)</name>
    <name type="common">Pyronema confluens</name>
    <dbReference type="NCBI Taxonomy" id="1076935"/>
    <lineage>
        <taxon>Eukaryota</taxon>
        <taxon>Fungi</taxon>
        <taxon>Dikarya</taxon>
        <taxon>Ascomycota</taxon>
        <taxon>Pezizomycotina</taxon>
        <taxon>Pezizomycetes</taxon>
        <taxon>Pezizales</taxon>
        <taxon>Pyronemataceae</taxon>
        <taxon>Pyronema</taxon>
    </lineage>
</organism>
<dbReference type="STRING" id="1076935.U4LCS9"/>
<dbReference type="PANTHER" id="PTHR33840:SF2">
    <property type="entry name" value="TLE1 PHOSPHOLIPASE DOMAIN-CONTAINING PROTEIN"/>
    <property type="match status" value="1"/>
</dbReference>
<dbReference type="eggNOG" id="ENOG502QVC6">
    <property type="taxonomic scope" value="Eukaryota"/>
</dbReference>
<feature type="domain" description="T6SS Phospholipase effector Tle1-like catalytic" evidence="2">
    <location>
        <begin position="165"/>
        <end position="245"/>
    </location>
</feature>
<proteinExistence type="predicted"/>
<feature type="domain" description="T6SS Phospholipase effector Tle1-like catalytic" evidence="2">
    <location>
        <begin position="25"/>
        <end position="155"/>
    </location>
</feature>
<feature type="region of interest" description="Disordered" evidence="1">
    <location>
        <begin position="1"/>
        <end position="20"/>
    </location>
</feature>
<dbReference type="OrthoDB" id="3162439at2759"/>
<protein>
    <submittedName>
        <fullName evidence="3">Similar to Uncharacterized protein YEL023C acc. no. P39992</fullName>
    </submittedName>
</protein>
<name>U4LCS9_PYROM</name>
<evidence type="ECO:0000256" key="1">
    <source>
        <dbReference type="SAM" id="MobiDB-lite"/>
    </source>
</evidence>
<dbReference type="AlphaFoldDB" id="U4LCS9"/>
<keyword evidence="4" id="KW-1185">Reference proteome</keyword>
<dbReference type="EMBL" id="HF935352">
    <property type="protein sequence ID" value="CCX29683.1"/>
    <property type="molecule type" value="Genomic_DNA"/>
</dbReference>
<accession>U4LCS9</accession>
<gene>
    <name evidence="3" type="ORF">PCON_07009</name>
</gene>
<dbReference type="InterPro" id="IPR018712">
    <property type="entry name" value="Tle1-like_cat"/>
</dbReference>